<keyword evidence="2" id="KW-1133">Transmembrane helix</keyword>
<feature type="transmembrane region" description="Helical" evidence="2">
    <location>
        <begin position="485"/>
        <end position="505"/>
    </location>
</feature>
<reference evidence="3" key="1">
    <citation type="submission" date="2022-10" db="EMBL/GenBank/DDBJ databases">
        <title>Culturing micro-colonial fungi from biological soil crusts in the Mojave desert and describing Neophaeococcomyces mojavensis, and introducing the new genera and species Taxawa tesnikishii.</title>
        <authorList>
            <person name="Kurbessoian T."/>
            <person name="Stajich J.E."/>
        </authorList>
    </citation>
    <scope>NUCLEOTIDE SEQUENCE</scope>
    <source>
        <strain evidence="3">TK_41</strain>
    </source>
</reference>
<feature type="region of interest" description="Disordered" evidence="1">
    <location>
        <begin position="556"/>
        <end position="622"/>
    </location>
</feature>
<sequence length="622" mass="66853">MTDTVTFASYGTFLPSVDSTSFGEATPTTTTDADSRTSSSSTATLTASASDVSPTSVATSTDFTAAHPYPTKSVSYAQVLGNGVSAQVAQIPWNTFANSNFDALCPSHDCIKDCQNYTRLFEEVPYFLNNSFQTYGKSIDGKPPDTTLFGVCSNLANINTGISEALTSQSIESYFPLQRQQEVDQVSSSIASCLASTCDFSREPQNCVAACNMPLLYSNGSTTNLTAVTACLSMICGNTCGLPYANQDVMGVGVLVSYVIQAVLIIACAIALIATALYYTFRSREKDLSLSENSQRGLEGFLAAQCYFTIALEIAAICSSPSDIDPLNGYALLSVAITGFLCPAFTLMLLHSRGCRTKYGAGLTLVSYILATFVFWTLYANLSRHLGSTTGSDEALRELYKIPTCGGSSAIALCPQSIGNDPLDYLAGFYNQGSIPNLRTMPLLWGWTTLILILLASNQARYLFGPQNSPGQTRLQSTWALVVRILAHPIALLVACTLFGLSLGYQAEMLRKYSGSDVIDWDGWSFGQVVAVVVFAQPVADYLHLLLRDHLEQRKASKRQVDPQTKGSYVAVSQAATPNVRPSSGLSTPSMQKHHTHSPSNSSLYAPRAVSPQSPLVSSRTY</sequence>
<gene>
    <name evidence="3" type="ORF">H2200_006341</name>
</gene>
<feature type="region of interest" description="Disordered" evidence="1">
    <location>
        <begin position="21"/>
        <end position="46"/>
    </location>
</feature>
<evidence type="ECO:0000256" key="1">
    <source>
        <dbReference type="SAM" id="MobiDB-lite"/>
    </source>
</evidence>
<evidence type="ECO:0000313" key="4">
    <source>
        <dbReference type="Proteomes" id="UP001172673"/>
    </source>
</evidence>
<keyword evidence="2" id="KW-0812">Transmembrane</keyword>
<feature type="transmembrane region" description="Helical" evidence="2">
    <location>
        <begin position="329"/>
        <end position="350"/>
    </location>
</feature>
<name>A0AA38XAZ7_9EURO</name>
<organism evidence="3 4">
    <name type="scientific">Cladophialophora chaetospira</name>
    <dbReference type="NCBI Taxonomy" id="386627"/>
    <lineage>
        <taxon>Eukaryota</taxon>
        <taxon>Fungi</taxon>
        <taxon>Dikarya</taxon>
        <taxon>Ascomycota</taxon>
        <taxon>Pezizomycotina</taxon>
        <taxon>Eurotiomycetes</taxon>
        <taxon>Chaetothyriomycetidae</taxon>
        <taxon>Chaetothyriales</taxon>
        <taxon>Herpotrichiellaceae</taxon>
        <taxon>Cladophialophora</taxon>
    </lineage>
</organism>
<evidence type="ECO:0000313" key="3">
    <source>
        <dbReference type="EMBL" id="KAJ9610011.1"/>
    </source>
</evidence>
<dbReference type="AlphaFoldDB" id="A0AA38XAZ7"/>
<protein>
    <submittedName>
        <fullName evidence="3">Uncharacterized protein</fullName>
    </submittedName>
</protein>
<proteinExistence type="predicted"/>
<feature type="transmembrane region" description="Helical" evidence="2">
    <location>
        <begin position="255"/>
        <end position="279"/>
    </location>
</feature>
<comment type="caution">
    <text evidence="3">The sequence shown here is derived from an EMBL/GenBank/DDBJ whole genome shotgun (WGS) entry which is preliminary data.</text>
</comment>
<feature type="transmembrane region" description="Helical" evidence="2">
    <location>
        <begin position="444"/>
        <end position="464"/>
    </location>
</feature>
<feature type="compositionally biased region" description="Polar residues" evidence="1">
    <location>
        <begin position="611"/>
        <end position="622"/>
    </location>
</feature>
<feature type="transmembrane region" description="Helical" evidence="2">
    <location>
        <begin position="300"/>
        <end position="317"/>
    </location>
</feature>
<dbReference type="EMBL" id="JAPDRK010000008">
    <property type="protein sequence ID" value="KAJ9610011.1"/>
    <property type="molecule type" value="Genomic_DNA"/>
</dbReference>
<evidence type="ECO:0000256" key="2">
    <source>
        <dbReference type="SAM" id="Phobius"/>
    </source>
</evidence>
<feature type="compositionally biased region" description="Polar residues" evidence="1">
    <location>
        <begin position="574"/>
        <end position="591"/>
    </location>
</feature>
<feature type="transmembrane region" description="Helical" evidence="2">
    <location>
        <begin position="359"/>
        <end position="379"/>
    </location>
</feature>
<keyword evidence="4" id="KW-1185">Reference proteome</keyword>
<feature type="compositionally biased region" description="Low complexity" evidence="1">
    <location>
        <begin position="25"/>
        <end position="46"/>
    </location>
</feature>
<feature type="transmembrane region" description="Helical" evidence="2">
    <location>
        <begin position="525"/>
        <end position="547"/>
    </location>
</feature>
<keyword evidence="2" id="KW-0472">Membrane</keyword>
<dbReference type="Proteomes" id="UP001172673">
    <property type="component" value="Unassembled WGS sequence"/>
</dbReference>
<accession>A0AA38XAZ7</accession>